<proteinExistence type="inferred from homology"/>
<dbReference type="PANTHER" id="PTHR31126">
    <property type="entry name" value="TYROSINE-PROTEIN PHOSPHATASE"/>
    <property type="match status" value="1"/>
</dbReference>
<dbReference type="STRING" id="1888892.BFL28_13850"/>
<comment type="similarity">
    <text evidence="1">Belongs to the protein-tyrosine phosphatase family.</text>
</comment>
<dbReference type="InterPro" id="IPR016130">
    <property type="entry name" value="Tyr_Pase_AS"/>
</dbReference>
<protein>
    <recommendedName>
        <fullName evidence="4">Tyrosine specific protein phosphatases domain-containing protein</fullName>
    </recommendedName>
</protein>
<sequence>MSSMNLSAATRLLAIEGTINARDLGGLPTDDGRRVRRGVLIRSAELDKLTDRGLAALRDQHCVATILDLRSTRERTKRPPANGLHSGLTLVHYDYATSSADMERLWAKGEVIHAEVHAMMLDIYRRLPWEQAEGFRLLFELVETGRMPILFHCAAGKDRTGVAAALLLSALGVTRDAIYDDFLMSERCFEANRARFAGNGADALLLRAEWEPILRTDRAYLDAMFAAFDARGGVEFYFAGTLGFDASRIEQLRAVMLEAA</sequence>
<dbReference type="Proteomes" id="UP000094487">
    <property type="component" value="Unassembled WGS sequence"/>
</dbReference>
<dbReference type="GO" id="GO:0004721">
    <property type="term" value="F:phosphoprotein phosphatase activity"/>
    <property type="evidence" value="ECO:0007669"/>
    <property type="project" value="InterPro"/>
</dbReference>
<accession>A0A1E3LXD8</accession>
<name>A0A1E3LXD8_9SPHN</name>
<organism evidence="2 3">
    <name type="scientific">Sphingomonas turrisvirgatae</name>
    <dbReference type="NCBI Taxonomy" id="1888892"/>
    <lineage>
        <taxon>Bacteria</taxon>
        <taxon>Pseudomonadati</taxon>
        <taxon>Pseudomonadota</taxon>
        <taxon>Alphaproteobacteria</taxon>
        <taxon>Sphingomonadales</taxon>
        <taxon>Sphingomonadaceae</taxon>
        <taxon>Sphingomonas</taxon>
    </lineage>
</organism>
<dbReference type="AlphaFoldDB" id="A0A1E3LXD8"/>
<dbReference type="PROSITE" id="PS00383">
    <property type="entry name" value="TYR_PHOSPHATASE_1"/>
    <property type="match status" value="1"/>
</dbReference>
<dbReference type="InterPro" id="IPR029021">
    <property type="entry name" value="Prot-tyrosine_phosphatase-like"/>
</dbReference>
<gene>
    <name evidence="2" type="ORF">BFL28_13850</name>
</gene>
<dbReference type="EMBL" id="MDDS01000014">
    <property type="protein sequence ID" value="ODP38457.1"/>
    <property type="molecule type" value="Genomic_DNA"/>
</dbReference>
<comment type="caution">
    <text evidence="2">The sequence shown here is derived from an EMBL/GenBank/DDBJ whole genome shotgun (WGS) entry which is preliminary data.</text>
</comment>
<dbReference type="Gene3D" id="3.90.190.10">
    <property type="entry name" value="Protein tyrosine phosphatase superfamily"/>
    <property type="match status" value="1"/>
</dbReference>
<dbReference type="SUPFAM" id="SSF52799">
    <property type="entry name" value="(Phosphotyrosine protein) phosphatases II"/>
    <property type="match status" value="1"/>
</dbReference>
<dbReference type="Pfam" id="PF13350">
    <property type="entry name" value="Y_phosphatase3"/>
    <property type="match status" value="1"/>
</dbReference>
<evidence type="ECO:0000313" key="3">
    <source>
        <dbReference type="Proteomes" id="UP000094487"/>
    </source>
</evidence>
<evidence type="ECO:0000256" key="1">
    <source>
        <dbReference type="ARBA" id="ARBA00009580"/>
    </source>
</evidence>
<evidence type="ECO:0008006" key="4">
    <source>
        <dbReference type="Google" id="ProtNLM"/>
    </source>
</evidence>
<dbReference type="RefSeq" id="WP_069319889.1">
    <property type="nucleotide sequence ID" value="NZ_MDDS01000014.1"/>
</dbReference>
<reference evidence="2 3" key="1">
    <citation type="submission" date="2016-08" db="EMBL/GenBank/DDBJ databases">
        <title>Draft genome of the agarase producing Sphingomonas sp. MCT13.</title>
        <authorList>
            <person name="D'Andrea M.M."/>
            <person name="Rossolini G.M."/>
            <person name="Thaller M.C."/>
        </authorList>
    </citation>
    <scope>NUCLEOTIDE SEQUENCE [LARGE SCALE GENOMIC DNA]</scope>
    <source>
        <strain evidence="2 3">MCT13</strain>
    </source>
</reference>
<evidence type="ECO:0000313" key="2">
    <source>
        <dbReference type="EMBL" id="ODP38457.1"/>
    </source>
</evidence>
<dbReference type="InterPro" id="IPR026893">
    <property type="entry name" value="Tyr/Ser_Pase_IphP-type"/>
</dbReference>
<keyword evidence="3" id="KW-1185">Reference proteome</keyword>
<dbReference type="PANTHER" id="PTHR31126:SF1">
    <property type="entry name" value="TYROSINE SPECIFIC PROTEIN PHOSPHATASES DOMAIN-CONTAINING PROTEIN"/>
    <property type="match status" value="1"/>
</dbReference>